<dbReference type="InterPro" id="IPR011032">
    <property type="entry name" value="GroES-like_sf"/>
</dbReference>
<name>A0A975P3X1_9RHOB</name>
<evidence type="ECO:0000259" key="6">
    <source>
        <dbReference type="Pfam" id="PF00107"/>
    </source>
</evidence>
<accession>A0A975P3X1</accession>
<keyword evidence="3" id="KW-0479">Metal-binding</keyword>
<gene>
    <name evidence="7" type="ORF">KM031_08335</name>
</gene>
<dbReference type="Proteomes" id="UP000679352">
    <property type="component" value="Chromosome"/>
</dbReference>
<feature type="domain" description="Alcohol dehydrogenase-like C-terminal" evidence="6">
    <location>
        <begin position="145"/>
        <end position="241"/>
    </location>
</feature>
<proteinExistence type="inferred from homology"/>
<dbReference type="Gene3D" id="3.40.50.720">
    <property type="entry name" value="NAD(P)-binding Rossmann-like Domain"/>
    <property type="match status" value="1"/>
</dbReference>
<dbReference type="EMBL" id="CP076361">
    <property type="protein sequence ID" value="QWK88902.1"/>
    <property type="molecule type" value="Genomic_DNA"/>
</dbReference>
<dbReference type="PANTHER" id="PTHR43350">
    <property type="entry name" value="NAD-DEPENDENT ALCOHOL DEHYDROGENASE"/>
    <property type="match status" value="1"/>
</dbReference>
<dbReference type="InterPro" id="IPR013149">
    <property type="entry name" value="ADH-like_C"/>
</dbReference>
<keyword evidence="5" id="KW-0560">Oxidoreductase</keyword>
<evidence type="ECO:0000256" key="1">
    <source>
        <dbReference type="ARBA" id="ARBA00001947"/>
    </source>
</evidence>
<evidence type="ECO:0000256" key="3">
    <source>
        <dbReference type="ARBA" id="ARBA00022723"/>
    </source>
</evidence>
<dbReference type="SUPFAM" id="SSF51735">
    <property type="entry name" value="NAD(P)-binding Rossmann-fold domains"/>
    <property type="match status" value="1"/>
</dbReference>
<dbReference type="RefSeq" id="WP_215506319.1">
    <property type="nucleotide sequence ID" value="NZ_CP076361.1"/>
</dbReference>
<dbReference type="KEGG" id="gfu:KM031_08335"/>
<evidence type="ECO:0000313" key="7">
    <source>
        <dbReference type="EMBL" id="QWK88902.1"/>
    </source>
</evidence>
<dbReference type="Pfam" id="PF00107">
    <property type="entry name" value="ADH_zinc_N"/>
    <property type="match status" value="1"/>
</dbReference>
<dbReference type="PANTHER" id="PTHR43350:SF19">
    <property type="entry name" value="D-GULOSIDE 3-DEHYDROGENASE"/>
    <property type="match status" value="1"/>
</dbReference>
<evidence type="ECO:0000256" key="5">
    <source>
        <dbReference type="ARBA" id="ARBA00023002"/>
    </source>
</evidence>
<keyword evidence="8" id="KW-1185">Reference proteome</keyword>
<dbReference type="Gene3D" id="3.90.180.10">
    <property type="entry name" value="Medium-chain alcohol dehydrogenases, catalytic domain"/>
    <property type="match status" value="1"/>
</dbReference>
<organism evidence="7 8">
    <name type="scientific">Gemmobacter fulvus</name>
    <dbReference type="NCBI Taxonomy" id="2840474"/>
    <lineage>
        <taxon>Bacteria</taxon>
        <taxon>Pseudomonadati</taxon>
        <taxon>Pseudomonadota</taxon>
        <taxon>Alphaproteobacteria</taxon>
        <taxon>Rhodobacterales</taxon>
        <taxon>Paracoccaceae</taxon>
        <taxon>Gemmobacter</taxon>
    </lineage>
</organism>
<dbReference type="GO" id="GO:0016491">
    <property type="term" value="F:oxidoreductase activity"/>
    <property type="evidence" value="ECO:0007669"/>
    <property type="project" value="UniProtKB-KW"/>
</dbReference>
<reference evidence="7" key="1">
    <citation type="submission" date="2021-06" db="EMBL/GenBank/DDBJ databases">
        <title>Direct submission.</title>
        <authorList>
            <person name="Lee C.-S."/>
            <person name="Jin L."/>
        </authorList>
    </citation>
    <scope>NUCLEOTIDE SEQUENCE</scope>
    <source>
        <strain evidence="7">Con5</strain>
    </source>
</reference>
<evidence type="ECO:0000256" key="2">
    <source>
        <dbReference type="ARBA" id="ARBA00008072"/>
    </source>
</evidence>
<dbReference type="GO" id="GO:0046872">
    <property type="term" value="F:metal ion binding"/>
    <property type="evidence" value="ECO:0007669"/>
    <property type="project" value="UniProtKB-KW"/>
</dbReference>
<sequence length="338" mass="36299">MHSGATLPTEILFPAKQTFTLATYTDALLQPDEIRGRTLCTLISQGTEIGWANGETFPIRPGYAAVFEVTAVGAAVRGITPGMLRFAMGAHRATQTHLAQHTLPLPQGLDPQMAVVARLMGVSMSTLMTTQARPGDAVVITGAGPVGLLAAHLFRIGGYRVTLVDPDPLRRAQAGHSGLTDCRAAMPLEDPALRGQVALVVDCSGHEAAVREGCQMVRPRGEVVLVGVPWRKLTDLSAHDLLGPVFFNLVTLRSGWEWELPVQGRGFQWESLLDGYNNAPHSILGGFARAMDWLAQGRIPLAGLVHVALPEDPAQLYADIMARRIAAPFIVLDWTAQG</sequence>
<evidence type="ECO:0000256" key="4">
    <source>
        <dbReference type="ARBA" id="ARBA00022833"/>
    </source>
</evidence>
<keyword evidence="4" id="KW-0862">Zinc</keyword>
<dbReference type="SUPFAM" id="SSF50129">
    <property type="entry name" value="GroES-like"/>
    <property type="match status" value="1"/>
</dbReference>
<evidence type="ECO:0000313" key="8">
    <source>
        <dbReference type="Proteomes" id="UP000679352"/>
    </source>
</evidence>
<dbReference type="AlphaFoldDB" id="A0A975P3X1"/>
<protein>
    <submittedName>
        <fullName evidence="7">Zinc-binding dehydrogenase</fullName>
    </submittedName>
</protein>
<comment type="similarity">
    <text evidence="2">Belongs to the zinc-containing alcohol dehydrogenase family.</text>
</comment>
<dbReference type="InterPro" id="IPR036291">
    <property type="entry name" value="NAD(P)-bd_dom_sf"/>
</dbReference>
<comment type="cofactor">
    <cofactor evidence="1">
        <name>Zn(2+)</name>
        <dbReference type="ChEBI" id="CHEBI:29105"/>
    </cofactor>
</comment>